<feature type="chain" id="PRO_5044863471" description="BHLH domain-containing protein" evidence="5">
    <location>
        <begin position="31"/>
        <end position="748"/>
    </location>
</feature>
<reference evidence="7 8" key="1">
    <citation type="submission" date="2024-09" db="EMBL/GenBank/DDBJ databases">
        <title>Chromosome-scale assembly of Riccia fluitans.</title>
        <authorList>
            <person name="Paukszto L."/>
            <person name="Sawicki J."/>
            <person name="Karawczyk K."/>
            <person name="Piernik-Szablinska J."/>
            <person name="Szczecinska M."/>
            <person name="Mazdziarz M."/>
        </authorList>
    </citation>
    <scope>NUCLEOTIDE SEQUENCE [LARGE SCALE GENOMIC DNA]</scope>
    <source>
        <strain evidence="7">Rf_01</strain>
        <tissue evidence="7">Aerial parts of the thallus</tissue>
    </source>
</reference>
<dbReference type="Gene3D" id="4.10.280.10">
    <property type="entry name" value="Helix-loop-helix DNA-binding domain"/>
    <property type="match status" value="1"/>
</dbReference>
<name>A0ABD1Z5Y4_9MARC</name>
<organism evidence="7 8">
    <name type="scientific">Riccia fluitans</name>
    <dbReference type="NCBI Taxonomy" id="41844"/>
    <lineage>
        <taxon>Eukaryota</taxon>
        <taxon>Viridiplantae</taxon>
        <taxon>Streptophyta</taxon>
        <taxon>Embryophyta</taxon>
        <taxon>Marchantiophyta</taxon>
        <taxon>Marchantiopsida</taxon>
        <taxon>Marchantiidae</taxon>
        <taxon>Marchantiales</taxon>
        <taxon>Ricciaceae</taxon>
        <taxon>Riccia</taxon>
    </lineage>
</organism>
<feature type="compositionally biased region" description="Basic and acidic residues" evidence="4">
    <location>
        <begin position="494"/>
        <end position="506"/>
    </location>
</feature>
<dbReference type="PANTHER" id="PTHR46834:SF1">
    <property type="entry name" value="TRANSCRIPTION FACTOR BHLH10"/>
    <property type="match status" value="1"/>
</dbReference>
<keyword evidence="2" id="KW-0804">Transcription</keyword>
<evidence type="ECO:0000313" key="8">
    <source>
        <dbReference type="Proteomes" id="UP001605036"/>
    </source>
</evidence>
<evidence type="ECO:0000313" key="7">
    <source>
        <dbReference type="EMBL" id="KAL2643198.1"/>
    </source>
</evidence>
<dbReference type="InterPro" id="IPR045895">
    <property type="entry name" value="bHLH91-like"/>
</dbReference>
<proteinExistence type="predicted"/>
<dbReference type="InterPro" id="IPR011598">
    <property type="entry name" value="bHLH_dom"/>
</dbReference>
<dbReference type="SUPFAM" id="SSF47459">
    <property type="entry name" value="HLH, helix-loop-helix DNA-binding domain"/>
    <property type="match status" value="1"/>
</dbReference>
<dbReference type="PANTHER" id="PTHR46834">
    <property type="entry name" value="TRANSCRIPTION FACTOR BHLH91"/>
    <property type="match status" value="1"/>
</dbReference>
<keyword evidence="3" id="KW-0175">Coiled coil</keyword>
<evidence type="ECO:0000256" key="4">
    <source>
        <dbReference type="SAM" id="MobiDB-lite"/>
    </source>
</evidence>
<dbReference type="EMBL" id="JBHFFA010000002">
    <property type="protein sequence ID" value="KAL2643198.1"/>
    <property type="molecule type" value="Genomic_DNA"/>
</dbReference>
<keyword evidence="5" id="KW-0732">Signal</keyword>
<dbReference type="AlphaFoldDB" id="A0ABD1Z5Y4"/>
<accession>A0ABD1Z5Y4</accession>
<feature type="coiled-coil region" evidence="3">
    <location>
        <begin position="580"/>
        <end position="619"/>
    </location>
</feature>
<keyword evidence="1" id="KW-0805">Transcription regulation</keyword>
<feature type="signal peptide" evidence="5">
    <location>
        <begin position="1"/>
        <end position="30"/>
    </location>
</feature>
<dbReference type="PROSITE" id="PS50888">
    <property type="entry name" value="BHLH"/>
    <property type="match status" value="1"/>
</dbReference>
<dbReference type="InterPro" id="IPR036638">
    <property type="entry name" value="HLH_DNA-bd_sf"/>
</dbReference>
<comment type="caution">
    <text evidence="7">The sequence shown here is derived from an EMBL/GenBank/DDBJ whole genome shotgun (WGS) entry which is preliminary data.</text>
</comment>
<evidence type="ECO:0000256" key="2">
    <source>
        <dbReference type="ARBA" id="ARBA00023163"/>
    </source>
</evidence>
<evidence type="ECO:0000256" key="1">
    <source>
        <dbReference type="ARBA" id="ARBA00023015"/>
    </source>
</evidence>
<keyword evidence="8" id="KW-1185">Reference proteome</keyword>
<evidence type="ECO:0000256" key="3">
    <source>
        <dbReference type="SAM" id="Coils"/>
    </source>
</evidence>
<protein>
    <recommendedName>
        <fullName evidence="6">BHLH domain-containing protein</fullName>
    </recommendedName>
</protein>
<feature type="region of interest" description="Disordered" evidence="4">
    <location>
        <begin position="494"/>
        <end position="515"/>
    </location>
</feature>
<dbReference type="SMART" id="SM00353">
    <property type="entry name" value="HLH"/>
    <property type="match status" value="1"/>
</dbReference>
<dbReference type="Proteomes" id="UP001605036">
    <property type="component" value="Unassembled WGS sequence"/>
</dbReference>
<gene>
    <name evidence="7" type="ORF">R1flu_010785</name>
</gene>
<sequence length="748" mass="83976">MGSAGTSRRSPSSIAVLLTVTAWLVQASRAVQITNFPNSKARFAMDLQPMQADVQEAVQALIPAAEDFYEAAVEGNSEIEVVHPENHDQTSSGLNHVLLGVSDPVDLQNYYLGLNFRPGEIPRTKMTNGEFGGNQGFEDHQGQEFHNHLPADDALLLVPIPHVKDESPSNRPNVHELQPLIKGQVLYNHASADEVPYPVPIPHVRDESLINQSDAQEFQQLIPNQQQREALCSQYHQKMFELPADQLQRHYQQLLPYEPSIQNLDERIRELQAQNGINIGHNDTYLPTSWEESVKYIDRFRQLQEQQFLQQLGQQPIHAQQVLSDHSNSCRDILPLEASYASDDITEFSLFDPHQQSSSPVHSNLYAITQPSSRLCISTQSSLLGFSGSSFSVHSPESVIMTSTGPVSSYHSPGANPFGCPLLDLNSSSNLLNLNEIQHTGTSYVGTPNNTMSYNSVPAHGSGSFSQLLNQNSPSYAGVLSLDLPVKPEYVHIDNHGRTQSNDRLDVSGGSAGTGGYFQREVKPIKRAKSTMGKVIANLEPRPTHHFATERQRREHINEKYHTLRSLVPNPTKPDRASIVLDAINRIQELKNELDTLTAEKMEREKRKQTRKMATTMKRTRLDGLVDGTDQQENIADQLLYHDHDTAGTSRELRALSIKKTSEHGTEVRIRIINDQVEVNVKQKHKPQFLLRVIELIEANLKLRVLESNGGRIQNYNVYRFTMMMTRESRAVIHFMATTLIETLDAVF</sequence>
<dbReference type="Pfam" id="PF00010">
    <property type="entry name" value="HLH"/>
    <property type="match status" value="1"/>
</dbReference>
<feature type="domain" description="BHLH" evidence="6">
    <location>
        <begin position="541"/>
        <end position="590"/>
    </location>
</feature>
<evidence type="ECO:0000259" key="6">
    <source>
        <dbReference type="PROSITE" id="PS50888"/>
    </source>
</evidence>
<evidence type="ECO:0000256" key="5">
    <source>
        <dbReference type="SAM" id="SignalP"/>
    </source>
</evidence>